<dbReference type="EMBL" id="CP053452">
    <property type="protein sequence ID" value="QJX01197.1"/>
    <property type="molecule type" value="Genomic_DNA"/>
</dbReference>
<dbReference type="AlphaFoldDB" id="A0A6M5Z5T6"/>
<dbReference type="KEGG" id="ftj:FTUN_8836"/>
<protein>
    <submittedName>
        <fullName evidence="2">Uncharacterized protein</fullName>
    </submittedName>
</protein>
<evidence type="ECO:0000313" key="3">
    <source>
        <dbReference type="Proteomes" id="UP000503447"/>
    </source>
</evidence>
<keyword evidence="3" id="KW-1185">Reference proteome</keyword>
<organism evidence="2 3">
    <name type="scientific">Frigoriglobus tundricola</name>
    <dbReference type="NCBI Taxonomy" id="2774151"/>
    <lineage>
        <taxon>Bacteria</taxon>
        <taxon>Pseudomonadati</taxon>
        <taxon>Planctomycetota</taxon>
        <taxon>Planctomycetia</taxon>
        <taxon>Gemmatales</taxon>
        <taxon>Gemmataceae</taxon>
        <taxon>Frigoriglobus</taxon>
    </lineage>
</organism>
<feature type="compositionally biased region" description="Polar residues" evidence="1">
    <location>
        <begin position="21"/>
        <end position="31"/>
    </location>
</feature>
<dbReference type="Proteomes" id="UP000503447">
    <property type="component" value="Chromosome"/>
</dbReference>
<name>A0A6M5Z5T6_9BACT</name>
<sequence>MIDTDPDPAPSSLLVLGKFTSRPSGRSNSELASCETKKGRWEWPTDPTELPN</sequence>
<evidence type="ECO:0000313" key="2">
    <source>
        <dbReference type="EMBL" id="QJX01197.1"/>
    </source>
</evidence>
<accession>A0A6M5Z5T6</accession>
<proteinExistence type="predicted"/>
<evidence type="ECO:0000256" key="1">
    <source>
        <dbReference type="SAM" id="MobiDB-lite"/>
    </source>
</evidence>
<reference evidence="3" key="1">
    <citation type="submission" date="2020-05" db="EMBL/GenBank/DDBJ databases">
        <title>Frigoriglobus tundricola gen. nov., sp. nov., a psychrotolerant cellulolytic planctomycete of the family Gemmataceae with two divergent copies of 16S rRNA gene.</title>
        <authorList>
            <person name="Kulichevskaya I.S."/>
            <person name="Ivanova A.A."/>
            <person name="Naumoff D.G."/>
            <person name="Beletsky A.V."/>
            <person name="Rijpstra W.I.C."/>
            <person name="Sinninghe Damste J.S."/>
            <person name="Mardanov A.V."/>
            <person name="Ravin N.V."/>
            <person name="Dedysh S.N."/>
        </authorList>
    </citation>
    <scope>NUCLEOTIDE SEQUENCE [LARGE SCALE GENOMIC DNA]</scope>
    <source>
        <strain evidence="3">PL17</strain>
    </source>
</reference>
<feature type="region of interest" description="Disordered" evidence="1">
    <location>
        <begin position="1"/>
        <end position="52"/>
    </location>
</feature>
<gene>
    <name evidence="2" type="ORF">FTUN_8836</name>
</gene>